<keyword evidence="5" id="KW-1185">Reference proteome</keyword>
<dbReference type="AlphaFoldDB" id="A0A6I4U492"/>
<feature type="region of interest" description="Disordered" evidence="1">
    <location>
        <begin position="464"/>
        <end position="512"/>
    </location>
</feature>
<feature type="transmembrane region" description="Helical" evidence="2">
    <location>
        <begin position="297"/>
        <end position="315"/>
    </location>
</feature>
<dbReference type="InterPro" id="IPR001940">
    <property type="entry name" value="Peptidase_S1C"/>
</dbReference>
<dbReference type="GO" id="GO:0004252">
    <property type="term" value="F:serine-type endopeptidase activity"/>
    <property type="evidence" value="ECO:0007669"/>
    <property type="project" value="InterPro"/>
</dbReference>
<feature type="region of interest" description="Disordered" evidence="1">
    <location>
        <begin position="255"/>
        <end position="285"/>
    </location>
</feature>
<feature type="chain" id="PRO_5026289550" evidence="3">
    <location>
        <begin position="26"/>
        <end position="512"/>
    </location>
</feature>
<keyword evidence="4" id="KW-0645">Protease</keyword>
<evidence type="ECO:0000313" key="5">
    <source>
        <dbReference type="Proteomes" id="UP000429229"/>
    </source>
</evidence>
<dbReference type="RefSeq" id="WP_160615600.1">
    <property type="nucleotide sequence ID" value="NZ_WTYR01000001.1"/>
</dbReference>
<evidence type="ECO:0000256" key="1">
    <source>
        <dbReference type="SAM" id="MobiDB-lite"/>
    </source>
</evidence>
<comment type="caution">
    <text evidence="4">The sequence shown here is derived from an EMBL/GenBank/DDBJ whole genome shotgun (WGS) entry which is preliminary data.</text>
</comment>
<evidence type="ECO:0000313" key="4">
    <source>
        <dbReference type="EMBL" id="MXP09057.1"/>
    </source>
</evidence>
<sequence length="512" mass="54849">MTAYARLLMGLLALLAAVGAHPARADTGDIDAAARGVVRIALIAETPQGELRFVGHGTGFAVTPTMIVTNAHVVRDAIRYSDVSVLVIPSEGDERLGARLIDIDPGNDLALIELTGGTRLPALTLFSDFDIDGEDVFAVGYPGVVDRVLSANAREVIRSQPPIRSRGSISGLRNVRGTDMILHSADIAGGNSGGPLLDDCGRVVGVNSASTLSDTGEGEFYFAISNRVLLPFLRKNDVALASTAGACRSLADLDREEAEREQAEREEAEREQATRQAEAEQERDRIEADVAEERENAMAFAAVLLLLAAGGAAAAWQIGQKEDRRTLAYVIGGVAIVATAGSAYLFLTRPGASEVEARLAGSDDVAGLEDDSLPAIGDGSVICALDTGRSRVTGDPDEEIEFAWTGQGCVNGKTQYGRSAEGWARVFVPNGEAAVSINTFDPDKREFRMERYLLSRTVMRDLRETRQSYDPPSCNSPDAASRLGDMQGRVIDRLPDRPNERLVYRCQRKSGS</sequence>
<gene>
    <name evidence="4" type="ORF">GRI68_02545</name>
</gene>
<dbReference type="EMBL" id="WTYR01000001">
    <property type="protein sequence ID" value="MXP09057.1"/>
    <property type="molecule type" value="Genomic_DNA"/>
</dbReference>
<dbReference type="PANTHER" id="PTHR43019">
    <property type="entry name" value="SERINE ENDOPROTEASE DEGS"/>
    <property type="match status" value="1"/>
</dbReference>
<keyword evidence="4" id="KW-0378">Hydrolase</keyword>
<dbReference type="Gene3D" id="2.40.10.10">
    <property type="entry name" value="Trypsin-like serine proteases"/>
    <property type="match status" value="2"/>
</dbReference>
<dbReference type="OrthoDB" id="9766361at2"/>
<proteinExistence type="predicted"/>
<feature type="signal peptide" evidence="3">
    <location>
        <begin position="1"/>
        <end position="25"/>
    </location>
</feature>
<protein>
    <submittedName>
        <fullName evidence="4">Trypsin-like serine protease</fullName>
    </submittedName>
</protein>
<dbReference type="InterPro" id="IPR043504">
    <property type="entry name" value="Peptidase_S1_PA_chymotrypsin"/>
</dbReference>
<feature type="transmembrane region" description="Helical" evidence="2">
    <location>
        <begin position="327"/>
        <end position="347"/>
    </location>
</feature>
<dbReference type="PANTHER" id="PTHR43019:SF23">
    <property type="entry name" value="PROTEASE DO-LIKE 5, CHLOROPLASTIC"/>
    <property type="match status" value="1"/>
</dbReference>
<dbReference type="Pfam" id="PF13365">
    <property type="entry name" value="Trypsin_2"/>
    <property type="match status" value="1"/>
</dbReference>
<reference evidence="4 5" key="1">
    <citation type="submission" date="2019-12" db="EMBL/GenBank/DDBJ databases">
        <title>Genomic-based taxomic classification of the family Erythrobacteraceae.</title>
        <authorList>
            <person name="Xu L."/>
        </authorList>
    </citation>
    <scope>NUCLEOTIDE SEQUENCE [LARGE SCALE GENOMIC DNA]</scope>
    <source>
        <strain evidence="4 5">LMG 29519</strain>
    </source>
</reference>
<evidence type="ECO:0000256" key="2">
    <source>
        <dbReference type="SAM" id="Phobius"/>
    </source>
</evidence>
<keyword evidence="2" id="KW-0472">Membrane</keyword>
<keyword evidence="3" id="KW-0732">Signal</keyword>
<dbReference type="SUPFAM" id="SSF50494">
    <property type="entry name" value="Trypsin-like serine proteases"/>
    <property type="match status" value="1"/>
</dbReference>
<dbReference type="InterPro" id="IPR009003">
    <property type="entry name" value="Peptidase_S1_PA"/>
</dbReference>
<dbReference type="GO" id="GO:0006508">
    <property type="term" value="P:proteolysis"/>
    <property type="evidence" value="ECO:0007669"/>
    <property type="project" value="UniProtKB-KW"/>
</dbReference>
<name>A0A6I4U492_9SPHN</name>
<keyword evidence="2" id="KW-1133">Transmembrane helix</keyword>
<dbReference type="Proteomes" id="UP000429229">
    <property type="component" value="Unassembled WGS sequence"/>
</dbReference>
<feature type="compositionally biased region" description="Basic and acidic residues" evidence="1">
    <location>
        <begin position="490"/>
        <end position="503"/>
    </location>
</feature>
<feature type="compositionally biased region" description="Polar residues" evidence="1">
    <location>
        <begin position="468"/>
        <end position="478"/>
    </location>
</feature>
<organism evidence="4 5">
    <name type="scientific">Alteriqipengyuania halimionae</name>
    <dbReference type="NCBI Taxonomy" id="1926630"/>
    <lineage>
        <taxon>Bacteria</taxon>
        <taxon>Pseudomonadati</taxon>
        <taxon>Pseudomonadota</taxon>
        <taxon>Alphaproteobacteria</taxon>
        <taxon>Sphingomonadales</taxon>
        <taxon>Erythrobacteraceae</taxon>
        <taxon>Alteriqipengyuania</taxon>
    </lineage>
</organism>
<accession>A0A6I4U492</accession>
<dbReference type="PRINTS" id="PR00834">
    <property type="entry name" value="PROTEASES2C"/>
</dbReference>
<keyword evidence="2" id="KW-0812">Transmembrane</keyword>
<evidence type="ECO:0000256" key="3">
    <source>
        <dbReference type="SAM" id="SignalP"/>
    </source>
</evidence>